<evidence type="ECO:0000259" key="12">
    <source>
        <dbReference type="Pfam" id="PF00999"/>
    </source>
</evidence>
<name>A0A653LBL8_AERVE</name>
<evidence type="ECO:0000256" key="3">
    <source>
        <dbReference type="ARBA" id="ARBA00022448"/>
    </source>
</evidence>
<proteinExistence type="inferred from homology"/>
<protein>
    <submittedName>
        <fullName evidence="13">Na(+)/H(+) antiporter NhaP</fullName>
    </submittedName>
</protein>
<comment type="similarity">
    <text evidence="2">Belongs to the monovalent cation:proton antiporter 1 (CPA1) transporter (TC 2.A.36) family.</text>
</comment>
<keyword evidence="4" id="KW-0050">Antiport</keyword>
<dbReference type="InterPro" id="IPR006153">
    <property type="entry name" value="Cation/H_exchanger_TM"/>
</dbReference>
<evidence type="ECO:0000256" key="4">
    <source>
        <dbReference type="ARBA" id="ARBA00022449"/>
    </source>
</evidence>
<keyword evidence="11" id="KW-0739">Sodium transport</keyword>
<keyword evidence="10" id="KW-0472">Membrane</keyword>
<dbReference type="PANTHER" id="PTHR10110">
    <property type="entry name" value="SODIUM/HYDROGEN EXCHANGER"/>
    <property type="match status" value="1"/>
</dbReference>
<gene>
    <name evidence="13" type="primary">nhaP</name>
    <name evidence="13" type="ORF">AERO8C_70648</name>
</gene>
<evidence type="ECO:0000256" key="9">
    <source>
        <dbReference type="ARBA" id="ARBA00023065"/>
    </source>
</evidence>
<dbReference type="Pfam" id="PF00999">
    <property type="entry name" value="Na_H_Exchanger"/>
    <property type="match status" value="1"/>
</dbReference>
<dbReference type="GO" id="GO:0005886">
    <property type="term" value="C:plasma membrane"/>
    <property type="evidence" value="ECO:0007669"/>
    <property type="project" value="UniProtKB-SubCell"/>
</dbReference>
<keyword evidence="8" id="KW-0915">Sodium</keyword>
<evidence type="ECO:0000256" key="10">
    <source>
        <dbReference type="ARBA" id="ARBA00023136"/>
    </source>
</evidence>
<dbReference type="GO" id="GO:0051453">
    <property type="term" value="P:regulation of intracellular pH"/>
    <property type="evidence" value="ECO:0007669"/>
    <property type="project" value="TreeGrafter"/>
</dbReference>
<feature type="domain" description="Cation/H+ exchanger transmembrane" evidence="12">
    <location>
        <begin position="78"/>
        <end position="434"/>
    </location>
</feature>
<keyword evidence="9" id="KW-0406">Ion transport</keyword>
<evidence type="ECO:0000256" key="1">
    <source>
        <dbReference type="ARBA" id="ARBA00004651"/>
    </source>
</evidence>
<keyword evidence="5" id="KW-1003">Cell membrane</keyword>
<accession>A0A653LBL8</accession>
<reference evidence="13 14" key="1">
    <citation type="submission" date="2019-10" db="EMBL/GenBank/DDBJ databases">
        <authorList>
            <person name="Karimi E."/>
        </authorList>
    </citation>
    <scope>NUCLEOTIDE SEQUENCE [LARGE SCALE GENOMIC DNA]</scope>
    <source>
        <strain evidence="13">Aeromonas sp. 8C</strain>
    </source>
</reference>
<keyword evidence="3" id="KW-0813">Transport</keyword>
<dbReference type="EMBL" id="CABWLC010000020">
    <property type="protein sequence ID" value="VXA89019.1"/>
    <property type="molecule type" value="Genomic_DNA"/>
</dbReference>
<dbReference type="PANTHER" id="PTHR10110:SF195">
    <property type="entry name" value="NA(+)_H(+) ANTIPORTER NHAS2"/>
    <property type="match status" value="1"/>
</dbReference>
<evidence type="ECO:0000256" key="2">
    <source>
        <dbReference type="ARBA" id="ARBA00007367"/>
    </source>
</evidence>
<dbReference type="InterPro" id="IPR018422">
    <property type="entry name" value="Cation/H_exchanger_CPA1"/>
</dbReference>
<sequence>MPVLHRDTCLLSTNEKKITMSVYYTLCFLAALAIFIAFANQYVVKIQTTIAITAGSMLISALLVLFGKLGWFNLEPLAVKTMESIDFQNFLLKGILGFLLFAGGLGINLKALRSQKWEITILAIIATLLSTFLIGYGFWFIAKLLGWELPLVYCMLFGALISPTDPIAVLAIVKKMKAPPQIAIQIEGESLFNDGVGLVIFATVFAVAFGGVEPTFGSVAGLFLHEALGGILFGAVLGLIAHVMISATDDGSLELLLTLCIPTAGFAFANMIGVSGALAMVVTGIMIGNWTRHSGFSEQSSHHLDHFWELMDQFLNALLFLLIGLALVLLDLAWRDWILLVIAVPLCLGARFISVSLPYVAFRRFRNYNTFSVRILTWGGLRGGLAMAMALALPSGVMMIPEHGVDLRQVILVMTYSVVMFSIVVQGMTITPMITAAKKACGDY</sequence>
<keyword evidence="6" id="KW-0812">Transmembrane</keyword>
<evidence type="ECO:0000256" key="7">
    <source>
        <dbReference type="ARBA" id="ARBA00022989"/>
    </source>
</evidence>
<comment type="subcellular location">
    <subcellularLocation>
        <location evidence="1">Cell membrane</location>
        <topology evidence="1">Multi-pass membrane protein</topology>
    </subcellularLocation>
</comment>
<dbReference type="GO" id="GO:0015386">
    <property type="term" value="F:potassium:proton antiporter activity"/>
    <property type="evidence" value="ECO:0007669"/>
    <property type="project" value="TreeGrafter"/>
</dbReference>
<evidence type="ECO:0000313" key="13">
    <source>
        <dbReference type="EMBL" id="VXA89019.1"/>
    </source>
</evidence>
<evidence type="ECO:0000313" key="14">
    <source>
        <dbReference type="Proteomes" id="UP000439123"/>
    </source>
</evidence>
<dbReference type="GO" id="GO:0098719">
    <property type="term" value="P:sodium ion import across plasma membrane"/>
    <property type="evidence" value="ECO:0007669"/>
    <property type="project" value="TreeGrafter"/>
</dbReference>
<dbReference type="Proteomes" id="UP000439123">
    <property type="component" value="Unassembled WGS sequence"/>
</dbReference>
<dbReference type="AlphaFoldDB" id="A0A653LBL8"/>
<organism evidence="13 14">
    <name type="scientific">Aeromonas veronii</name>
    <dbReference type="NCBI Taxonomy" id="654"/>
    <lineage>
        <taxon>Bacteria</taxon>
        <taxon>Pseudomonadati</taxon>
        <taxon>Pseudomonadota</taxon>
        <taxon>Gammaproteobacteria</taxon>
        <taxon>Aeromonadales</taxon>
        <taxon>Aeromonadaceae</taxon>
        <taxon>Aeromonas</taxon>
    </lineage>
</organism>
<evidence type="ECO:0000256" key="5">
    <source>
        <dbReference type="ARBA" id="ARBA00022475"/>
    </source>
</evidence>
<dbReference type="GO" id="GO:0015385">
    <property type="term" value="F:sodium:proton antiporter activity"/>
    <property type="evidence" value="ECO:0007669"/>
    <property type="project" value="InterPro"/>
</dbReference>
<evidence type="ECO:0000256" key="8">
    <source>
        <dbReference type="ARBA" id="ARBA00023053"/>
    </source>
</evidence>
<evidence type="ECO:0000256" key="6">
    <source>
        <dbReference type="ARBA" id="ARBA00022692"/>
    </source>
</evidence>
<dbReference type="Gene3D" id="6.10.140.1330">
    <property type="match status" value="1"/>
</dbReference>
<evidence type="ECO:0000256" key="11">
    <source>
        <dbReference type="ARBA" id="ARBA00023201"/>
    </source>
</evidence>
<keyword evidence="7" id="KW-1133">Transmembrane helix</keyword>